<dbReference type="InterPro" id="IPR011051">
    <property type="entry name" value="RmlC_Cupin_sf"/>
</dbReference>
<dbReference type="RefSeq" id="WP_004079556.1">
    <property type="nucleotide sequence ID" value="NZ_CM001436.1"/>
</dbReference>
<dbReference type="OrthoDB" id="49399at2157"/>
<protein>
    <submittedName>
        <fullName evidence="2">dTDP-4-dehydrorhamnose 3,5 epimerase</fullName>
    </submittedName>
</protein>
<dbReference type="GO" id="GO:0000271">
    <property type="term" value="P:polysaccharide biosynthetic process"/>
    <property type="evidence" value="ECO:0007669"/>
    <property type="project" value="TreeGrafter"/>
</dbReference>
<evidence type="ECO:0000313" key="2">
    <source>
        <dbReference type="EMBL" id="EHQ36860.1"/>
    </source>
</evidence>
<evidence type="ECO:0000256" key="1">
    <source>
        <dbReference type="PIRSR" id="PIRSR600888-3"/>
    </source>
</evidence>
<dbReference type="PATRIC" id="fig|937775.9.peg.3172"/>
<dbReference type="InParanoid" id="H1YXC3"/>
<dbReference type="InterPro" id="IPR014710">
    <property type="entry name" value="RmlC-like_jellyroll"/>
</dbReference>
<dbReference type="Pfam" id="PF00908">
    <property type="entry name" value="dTDP_sugar_isom"/>
    <property type="match status" value="1"/>
</dbReference>
<accession>H1YXC3</accession>
<organism evidence="2 3">
    <name type="scientific">Methanoplanus limicola DSM 2279</name>
    <dbReference type="NCBI Taxonomy" id="937775"/>
    <lineage>
        <taxon>Archaea</taxon>
        <taxon>Methanobacteriati</taxon>
        <taxon>Methanobacteriota</taxon>
        <taxon>Stenosarchaea group</taxon>
        <taxon>Methanomicrobia</taxon>
        <taxon>Methanomicrobiales</taxon>
        <taxon>Methanomicrobiaceae</taxon>
        <taxon>Methanoplanus</taxon>
    </lineage>
</organism>
<dbReference type="AlphaFoldDB" id="H1YXC3"/>
<dbReference type="GO" id="GO:0008830">
    <property type="term" value="F:dTDP-4-dehydrorhamnose 3,5-epimerase activity"/>
    <property type="evidence" value="ECO:0007669"/>
    <property type="project" value="InterPro"/>
</dbReference>
<dbReference type="GO" id="GO:0005829">
    <property type="term" value="C:cytosol"/>
    <property type="evidence" value="ECO:0007669"/>
    <property type="project" value="TreeGrafter"/>
</dbReference>
<keyword evidence="3" id="KW-1185">Reference proteome</keyword>
<dbReference type="STRING" id="937775.Metlim_2826"/>
<dbReference type="EMBL" id="CM001436">
    <property type="protein sequence ID" value="EHQ36860.1"/>
    <property type="molecule type" value="Genomic_DNA"/>
</dbReference>
<dbReference type="SUPFAM" id="SSF51182">
    <property type="entry name" value="RmlC-like cupins"/>
    <property type="match status" value="1"/>
</dbReference>
<dbReference type="HOGENOM" id="CLU_090940_3_0_2"/>
<sequence>MIDGVNTKNLKFLPDERGRLMEIMRNDEKIFDNFGQVYLTTNNPGVVKAWHYHKIQTDFVCCVKGQIKVVLYDTRENSDTYREVNEFHIGDFNPMLIAIPPGVYHGWKCISNDEALIISIPTEPYNYEKPDEYRLPPDAPDIPYKWIMDSGKIHG</sequence>
<dbReference type="Proteomes" id="UP000005741">
    <property type="component" value="Chromosome"/>
</dbReference>
<dbReference type="Gene3D" id="2.60.120.10">
    <property type="entry name" value="Jelly Rolls"/>
    <property type="match status" value="1"/>
</dbReference>
<dbReference type="PANTHER" id="PTHR21047">
    <property type="entry name" value="DTDP-6-DEOXY-D-GLUCOSE-3,5 EPIMERASE"/>
    <property type="match status" value="1"/>
</dbReference>
<dbReference type="PANTHER" id="PTHR21047:SF2">
    <property type="entry name" value="THYMIDINE DIPHOSPHO-4-KETO-RHAMNOSE 3,5-EPIMERASE"/>
    <property type="match status" value="1"/>
</dbReference>
<proteinExistence type="predicted"/>
<dbReference type="InterPro" id="IPR000888">
    <property type="entry name" value="RmlC-like"/>
</dbReference>
<reference evidence="2 3" key="1">
    <citation type="submission" date="2011-10" db="EMBL/GenBank/DDBJ databases">
        <title>The Improved High-Quality Draft genome of Methanoplanus limicola DSM 2279.</title>
        <authorList>
            <consortium name="US DOE Joint Genome Institute (JGI-PGF)"/>
            <person name="Lucas S."/>
            <person name="Copeland A."/>
            <person name="Lapidus A."/>
            <person name="Glavina del Rio T."/>
            <person name="Dalin E."/>
            <person name="Tice H."/>
            <person name="Bruce D."/>
            <person name="Goodwin L."/>
            <person name="Pitluck S."/>
            <person name="Peters L."/>
            <person name="Mikhailova N."/>
            <person name="Lu M."/>
            <person name="Kyrpides N."/>
            <person name="Mavromatis K."/>
            <person name="Ivanova N."/>
            <person name="Markowitz V."/>
            <person name="Cheng J.-F."/>
            <person name="Hugenholtz P."/>
            <person name="Woyke T."/>
            <person name="Wu D."/>
            <person name="Wirth R."/>
            <person name="Brambilla E.-M."/>
            <person name="Klenk H.-P."/>
            <person name="Eisen J.A."/>
        </authorList>
    </citation>
    <scope>NUCLEOTIDE SEQUENCE [LARGE SCALE GENOMIC DNA]</scope>
    <source>
        <strain evidence="2 3">DSM 2279</strain>
    </source>
</reference>
<feature type="site" description="Participates in a stacking interaction with the thymidine ring of dTDP-4-oxo-6-deoxyglucose" evidence="1">
    <location>
        <position position="125"/>
    </location>
</feature>
<gene>
    <name evidence="2" type="ORF">Metlim_2826</name>
</gene>
<evidence type="ECO:0000313" key="3">
    <source>
        <dbReference type="Proteomes" id="UP000005741"/>
    </source>
</evidence>
<name>H1YXC3_9EURY</name>